<organism evidence="2 3">
    <name type="scientific">Natronococcus pandeyae</name>
    <dbReference type="NCBI Taxonomy" id="2055836"/>
    <lineage>
        <taxon>Archaea</taxon>
        <taxon>Methanobacteriati</taxon>
        <taxon>Methanobacteriota</taxon>
        <taxon>Stenosarchaea group</taxon>
        <taxon>Halobacteria</taxon>
        <taxon>Halobacteriales</taxon>
        <taxon>Natrialbaceae</taxon>
        <taxon>Natronococcus</taxon>
    </lineage>
</organism>
<evidence type="ECO:0000259" key="1">
    <source>
        <dbReference type="Pfam" id="PF12680"/>
    </source>
</evidence>
<feature type="domain" description="SnoaL-like" evidence="1">
    <location>
        <begin position="7"/>
        <end position="103"/>
    </location>
</feature>
<dbReference type="InterPro" id="IPR037401">
    <property type="entry name" value="SnoaL-like"/>
</dbReference>
<comment type="caution">
    <text evidence="2">The sequence shown here is derived from an EMBL/GenBank/DDBJ whole genome shotgun (WGS) entry which is preliminary data.</text>
</comment>
<dbReference type="RefSeq" id="WP_148858218.1">
    <property type="nucleotide sequence ID" value="NZ_PHNJ01000005.1"/>
</dbReference>
<sequence length="109" mass="12910">MDTVALVERYYDALDGHEYDALEEILAPDFVQQRSDRRFESREAFVRFMRDDRPNPDTRHELEDVIDDGDRVAVRGRVVDEGEERTLFEFADFFDLGDGNIERLETYSR</sequence>
<dbReference type="InterPro" id="IPR032710">
    <property type="entry name" value="NTF2-like_dom_sf"/>
</dbReference>
<dbReference type="Gene3D" id="3.10.450.50">
    <property type="match status" value="1"/>
</dbReference>
<evidence type="ECO:0000313" key="2">
    <source>
        <dbReference type="EMBL" id="TYL38516.1"/>
    </source>
</evidence>
<keyword evidence="3" id="KW-1185">Reference proteome</keyword>
<dbReference type="SUPFAM" id="SSF54427">
    <property type="entry name" value="NTF2-like"/>
    <property type="match status" value="1"/>
</dbReference>
<protein>
    <submittedName>
        <fullName evidence="2">DUF4440 domain-containing protein</fullName>
    </submittedName>
</protein>
<dbReference type="AlphaFoldDB" id="A0A8J8Q164"/>
<dbReference type="Pfam" id="PF12680">
    <property type="entry name" value="SnoaL_2"/>
    <property type="match status" value="1"/>
</dbReference>
<dbReference type="Proteomes" id="UP000766904">
    <property type="component" value="Unassembled WGS sequence"/>
</dbReference>
<evidence type="ECO:0000313" key="3">
    <source>
        <dbReference type="Proteomes" id="UP000766904"/>
    </source>
</evidence>
<proteinExistence type="predicted"/>
<name>A0A8J8Q164_9EURY</name>
<dbReference type="OrthoDB" id="145984at2157"/>
<dbReference type="EMBL" id="PHNJ01000005">
    <property type="protein sequence ID" value="TYL38516.1"/>
    <property type="molecule type" value="Genomic_DNA"/>
</dbReference>
<accession>A0A8J8Q164</accession>
<gene>
    <name evidence="2" type="ORF">CV102_11990</name>
</gene>
<reference evidence="2" key="1">
    <citation type="submission" date="2017-11" db="EMBL/GenBank/DDBJ databases">
        <authorList>
            <person name="Kajale S.C."/>
            <person name="Sharma A."/>
        </authorList>
    </citation>
    <scope>NUCLEOTIDE SEQUENCE</scope>
    <source>
        <strain evidence="2">LS1_42</strain>
    </source>
</reference>